<dbReference type="Proteomes" id="UP000260823">
    <property type="component" value="Unassembled WGS sequence"/>
</dbReference>
<comment type="caution">
    <text evidence="2">The sequence shown here is derived from an EMBL/GenBank/DDBJ whole genome shotgun (WGS) entry which is preliminary data.</text>
</comment>
<dbReference type="InterPro" id="IPR001296">
    <property type="entry name" value="Glyco_trans_1"/>
</dbReference>
<dbReference type="Gene3D" id="3.40.50.2000">
    <property type="entry name" value="Glycogen Phosphorylase B"/>
    <property type="match status" value="1"/>
</dbReference>
<dbReference type="PANTHER" id="PTHR12526:SF638">
    <property type="entry name" value="SPORE COAT PROTEIN SA"/>
    <property type="match status" value="1"/>
</dbReference>
<evidence type="ECO:0000259" key="1">
    <source>
        <dbReference type="Pfam" id="PF00534"/>
    </source>
</evidence>
<dbReference type="Pfam" id="PF00534">
    <property type="entry name" value="Glycos_transf_1"/>
    <property type="match status" value="1"/>
</dbReference>
<name>A0A3E2NXQ6_9SPHI</name>
<proteinExistence type="predicted"/>
<reference evidence="2 3" key="1">
    <citation type="submission" date="2018-08" db="EMBL/GenBank/DDBJ databases">
        <title>Mucilaginibacter terrae sp. nov., isolated from manganese diggings.</title>
        <authorList>
            <person name="Huang Y."/>
            <person name="Zhou Z."/>
        </authorList>
    </citation>
    <scope>NUCLEOTIDE SEQUENCE [LARGE SCALE GENOMIC DNA]</scope>
    <source>
        <strain evidence="2 3">ZH6</strain>
    </source>
</reference>
<feature type="domain" description="Glycosyl transferase family 1" evidence="1">
    <location>
        <begin position="237"/>
        <end position="391"/>
    </location>
</feature>
<evidence type="ECO:0000313" key="2">
    <source>
        <dbReference type="EMBL" id="RFZ85783.1"/>
    </source>
</evidence>
<dbReference type="SUPFAM" id="SSF53756">
    <property type="entry name" value="UDP-Glycosyltransferase/glycogen phosphorylase"/>
    <property type="match status" value="1"/>
</dbReference>
<organism evidence="2 3">
    <name type="scientific">Mucilaginibacter terrenus</name>
    <dbReference type="NCBI Taxonomy" id="2482727"/>
    <lineage>
        <taxon>Bacteria</taxon>
        <taxon>Pseudomonadati</taxon>
        <taxon>Bacteroidota</taxon>
        <taxon>Sphingobacteriia</taxon>
        <taxon>Sphingobacteriales</taxon>
        <taxon>Sphingobacteriaceae</taxon>
        <taxon>Mucilaginibacter</taxon>
    </lineage>
</organism>
<keyword evidence="2" id="KW-0808">Transferase</keyword>
<keyword evidence="3" id="KW-1185">Reference proteome</keyword>
<dbReference type="GO" id="GO:0016757">
    <property type="term" value="F:glycosyltransferase activity"/>
    <property type="evidence" value="ECO:0007669"/>
    <property type="project" value="InterPro"/>
</dbReference>
<dbReference type="OrthoDB" id="596635at2"/>
<sequence>MRIILTHPTGNEFVRALAYALFKEGLLEKFVTTVATDSSSVLFNVLPKSIKNDLLRRSYPIPQEKILTYPFRELSRILLPRIGGKRFIEHEKGWASVDNVYRNLDRNVAQRLNNTNSGDMPDAVYAYEDGAIQTFNQASALNIERLYDLPIGYWRAARVLLGHERERWPDWAETLTGLKDSDEKLNRKDDELKLATSIFVASNFTASTLNYYNGKLPKVNVIPYAFPPVAEAKQYENVSASRPLKLLFVGGLSQRKGVADLFAAAEHFGSKIELTVVGSKVVDTCTPLNEALKKHKWIPSLPHAEILTLMRGHDVLIFPSLFEGFGLVITEAMAQGTPVITTDRTAGPDIISNHENGWLIQAASTDALKESIEAILLNPGMIKNVGMAARETAKNRTWENYGRELVNAIINNK</sequence>
<accession>A0A3E2NXQ6</accession>
<dbReference type="PANTHER" id="PTHR12526">
    <property type="entry name" value="GLYCOSYLTRANSFERASE"/>
    <property type="match status" value="1"/>
</dbReference>
<dbReference type="AlphaFoldDB" id="A0A3E2NXQ6"/>
<protein>
    <submittedName>
        <fullName evidence="2">Glycosyltransferase</fullName>
    </submittedName>
</protein>
<dbReference type="CDD" id="cd03801">
    <property type="entry name" value="GT4_PimA-like"/>
    <property type="match status" value="1"/>
</dbReference>
<gene>
    <name evidence="2" type="ORF">DYU05_09365</name>
</gene>
<dbReference type="RefSeq" id="WP_117382680.1">
    <property type="nucleotide sequence ID" value="NZ_QWDE01000001.1"/>
</dbReference>
<evidence type="ECO:0000313" key="3">
    <source>
        <dbReference type="Proteomes" id="UP000260823"/>
    </source>
</evidence>
<dbReference type="EMBL" id="QWDE01000001">
    <property type="protein sequence ID" value="RFZ85783.1"/>
    <property type="molecule type" value="Genomic_DNA"/>
</dbReference>